<dbReference type="PANTHER" id="PTHR38886">
    <property type="entry name" value="SESA DOMAIN-CONTAINING PROTEIN"/>
    <property type="match status" value="1"/>
</dbReference>
<feature type="compositionally biased region" description="Acidic residues" evidence="1">
    <location>
        <begin position="595"/>
        <end position="604"/>
    </location>
</feature>
<dbReference type="HOGENOM" id="CLU_356014_0_0_1"/>
<proteinExistence type="predicted"/>
<reference evidence="3" key="1">
    <citation type="submission" date="2012-08" db="EMBL/GenBank/DDBJ databases">
        <title>Genome analysis of Colletotrichum orbiculare and Colletotrichum fructicola.</title>
        <authorList>
            <person name="Gan P.H.P."/>
            <person name="Ikeda K."/>
            <person name="Irieda H."/>
            <person name="Narusaka M."/>
            <person name="O'Connell R.J."/>
            <person name="Narusaka Y."/>
            <person name="Takano Y."/>
            <person name="Kubo Y."/>
            <person name="Shirasu K."/>
        </authorList>
    </citation>
    <scope>NUCLEOTIDE SEQUENCE</scope>
    <source>
        <strain evidence="3">Nara gc5</strain>
    </source>
</reference>
<organism evidence="3">
    <name type="scientific">Colletotrichum fructicola (strain Nara gc5)</name>
    <name type="common">Anthracnose fungus</name>
    <name type="synonym">Colletotrichum gloeosporioides (strain Nara gc5)</name>
    <dbReference type="NCBI Taxonomy" id="1213859"/>
    <lineage>
        <taxon>Eukaryota</taxon>
        <taxon>Fungi</taxon>
        <taxon>Dikarya</taxon>
        <taxon>Ascomycota</taxon>
        <taxon>Pezizomycotina</taxon>
        <taxon>Sordariomycetes</taxon>
        <taxon>Hypocreomycetidae</taxon>
        <taxon>Glomerellales</taxon>
        <taxon>Glomerellaceae</taxon>
        <taxon>Colletotrichum</taxon>
        <taxon>Colletotrichum gloeosporioides species complex</taxon>
    </lineage>
</organism>
<sequence length="788" mass="89610">MPDEAVHGGFRAFRSLPRDPVDAAAFRNPSSFEEYWRRRRTFCAQSTSFSVMEFMLAFGSVGDFIAVAKLIKDIIAALDDCRGSAKNYRDVVRELEILHRTVQQVERIYDDNTLDVHLDDLKALATSNLAQINGSLHDFRDRTQKFSPGLNEDGTKNRARDAFWKIQWKFKEHEVIKFKDEIRGHTASLSMLLGITNIRLTQRSHQDYIEQALNDENRTLDAIKRSGQSMKRYVGAIGKQLFSKLSSVAEIGIQIQRSTSNIMTMMVALSGELNGIKSILMRLYVDRPLSDEYFTLEDSTGRVFPIHLRTITSWDAFEYVLMDRFKGKKGAHRVKKKRYTLKERASDREVNRSLEWESAFLPHQMVDMSLMCSETSSNAQKRHPASCPWCHEMSPGKAGAQAQCKNCKMFFTRVVELDDAEILPKSASKGAEPRRRAIRFGEPAFPRSNNEIGDEKVVSGTPMVPNDKPKSCGPQYERLNRKRPNTAHDSDSDDEDFQGHTRITVVSKGKRPGPFFAEQQETFATAARRLFENATGSFMKDTHTDAARPTQFLPKSSKQNVHYFKFGSHARDKSFSQSIPLAQGFEDIRKTATGDLDEDSDEESLLASEQTGSTPEEVLDMPEQIPYAPEQPNYRRRKDLQIQLNTESEDNENMLLPYEPEMMAWMRATIYLGKYLKKPQPGEGPFCGHENRTRNIHSHGNGYACRKITYTPGKIESVWLKNGGLAIHQAMRYLIGLRPRRIGLLYFKMEHSTTSPLENGSTTVSKATAVRGVQLAYRPTTCGRSYHS</sequence>
<evidence type="ECO:0000259" key="2">
    <source>
        <dbReference type="Pfam" id="PF22893"/>
    </source>
</evidence>
<evidence type="ECO:0000313" key="3">
    <source>
        <dbReference type="EMBL" id="ELA32545.1"/>
    </source>
</evidence>
<accession>L2G2E1</accession>
<evidence type="ECO:0000256" key="1">
    <source>
        <dbReference type="SAM" id="MobiDB-lite"/>
    </source>
</evidence>
<feature type="region of interest" description="Disordered" evidence="1">
    <location>
        <begin position="444"/>
        <end position="499"/>
    </location>
</feature>
<dbReference type="Pfam" id="PF22893">
    <property type="entry name" value="ULD_2"/>
    <property type="match status" value="1"/>
</dbReference>
<feature type="domain" description="Ubiquitin-like" evidence="2">
    <location>
        <begin position="292"/>
        <end position="371"/>
    </location>
</feature>
<dbReference type="InterPro" id="IPR054464">
    <property type="entry name" value="ULD_fung"/>
</dbReference>
<protein>
    <recommendedName>
        <fullName evidence="2">Ubiquitin-like domain-containing protein</fullName>
    </recommendedName>
</protein>
<dbReference type="EMBL" id="KB020696">
    <property type="protein sequence ID" value="ELA32545.1"/>
    <property type="molecule type" value="Genomic_DNA"/>
</dbReference>
<dbReference type="AlphaFoldDB" id="L2G2E1"/>
<gene>
    <name evidence="3" type="ORF">CGGC5_7376</name>
</gene>
<feature type="region of interest" description="Disordered" evidence="1">
    <location>
        <begin position="594"/>
        <end position="615"/>
    </location>
</feature>
<dbReference type="PANTHER" id="PTHR38886:SF1">
    <property type="entry name" value="NACHT-NTPASE AND P-LOOP NTPASES N-TERMINAL DOMAIN-CONTAINING PROTEIN"/>
    <property type="match status" value="1"/>
</dbReference>
<name>L2G2E1_COLFN</name>